<keyword evidence="3" id="KW-1185">Reference proteome</keyword>
<dbReference type="OrthoDB" id="454032at2"/>
<protein>
    <recommendedName>
        <fullName evidence="4">Metal-dependent hydrolase</fullName>
    </recommendedName>
</protein>
<feature type="transmembrane region" description="Helical" evidence="1">
    <location>
        <begin position="37"/>
        <end position="53"/>
    </location>
</feature>
<keyword evidence="1" id="KW-0472">Membrane</keyword>
<keyword evidence="1" id="KW-0812">Transmembrane</keyword>
<organism evidence="2 3">
    <name type="scientific">Luteitalea pratensis</name>
    <dbReference type="NCBI Taxonomy" id="1855912"/>
    <lineage>
        <taxon>Bacteria</taxon>
        <taxon>Pseudomonadati</taxon>
        <taxon>Acidobacteriota</taxon>
        <taxon>Vicinamibacteria</taxon>
        <taxon>Vicinamibacterales</taxon>
        <taxon>Vicinamibacteraceae</taxon>
        <taxon>Luteitalea</taxon>
    </lineage>
</organism>
<dbReference type="EMBL" id="CP015136">
    <property type="protein sequence ID" value="AMY10150.1"/>
    <property type="molecule type" value="Genomic_DNA"/>
</dbReference>
<sequence length="180" mass="19451">MPSPVGHALAGLAVGVLAAGPRNLVRSLDPPAARRPIDTALLAMLPMAALGVLPDFDLLFGVHSMYTHSLGAVVAVLLVARVVTGAWRWAIAASLAYASHILLDWLGHDTTAPIGIMALWPITPAYFQSDLHLFLPISRRYWVQGFLAHNLSAVAREIVCIGPFAFLAYWRLTHVAGKRM</sequence>
<keyword evidence="1" id="KW-1133">Transmembrane helix</keyword>
<evidence type="ECO:0000313" key="3">
    <source>
        <dbReference type="Proteomes" id="UP000076079"/>
    </source>
</evidence>
<name>A0A143PPU1_LUTPR</name>
<evidence type="ECO:0000256" key="1">
    <source>
        <dbReference type="SAM" id="Phobius"/>
    </source>
</evidence>
<dbReference type="KEGG" id="abac:LuPra_03379"/>
<gene>
    <name evidence="2" type="ORF">LuPra_03379</name>
</gene>
<proteinExistence type="predicted"/>
<feature type="transmembrane region" description="Helical" evidence="1">
    <location>
        <begin position="147"/>
        <end position="170"/>
    </location>
</feature>
<evidence type="ECO:0000313" key="2">
    <source>
        <dbReference type="EMBL" id="AMY10150.1"/>
    </source>
</evidence>
<accession>A0A143PPU1</accession>
<dbReference type="RefSeq" id="WP_157899305.1">
    <property type="nucleotide sequence ID" value="NZ_CP015136.1"/>
</dbReference>
<feature type="transmembrane region" description="Helical" evidence="1">
    <location>
        <begin position="60"/>
        <end position="80"/>
    </location>
</feature>
<dbReference type="InterPro" id="IPR007404">
    <property type="entry name" value="YdjM-like"/>
</dbReference>
<evidence type="ECO:0008006" key="4">
    <source>
        <dbReference type="Google" id="ProtNLM"/>
    </source>
</evidence>
<reference evidence="3" key="2">
    <citation type="submission" date="2016-04" db="EMBL/GenBank/DDBJ databases">
        <title>First Complete Genome Sequence of a Subdivision 6 Acidobacterium.</title>
        <authorList>
            <person name="Huang S."/>
            <person name="Vieira S."/>
            <person name="Bunk B."/>
            <person name="Riedel T."/>
            <person name="Sproeer C."/>
            <person name="Overmann J."/>
        </authorList>
    </citation>
    <scope>NUCLEOTIDE SEQUENCE [LARGE SCALE GENOMIC DNA]</scope>
    <source>
        <strain evidence="3">DSM 100886 HEG_-6_39</strain>
    </source>
</reference>
<dbReference type="Proteomes" id="UP000076079">
    <property type="component" value="Chromosome"/>
</dbReference>
<dbReference type="Pfam" id="PF04307">
    <property type="entry name" value="YdjM"/>
    <property type="match status" value="1"/>
</dbReference>
<reference evidence="2 3" key="1">
    <citation type="journal article" date="2016" name="Genome Announc.">
        <title>First Complete Genome Sequence of a Subdivision 6 Acidobacterium Strain.</title>
        <authorList>
            <person name="Huang S."/>
            <person name="Vieira S."/>
            <person name="Bunk B."/>
            <person name="Riedel T."/>
            <person name="Sproer C."/>
            <person name="Overmann J."/>
        </authorList>
    </citation>
    <scope>NUCLEOTIDE SEQUENCE [LARGE SCALE GENOMIC DNA]</scope>
    <source>
        <strain evidence="3">DSM 100886 HEG_-6_39</strain>
    </source>
</reference>
<dbReference type="STRING" id="1855912.LuPra_03379"/>
<dbReference type="AlphaFoldDB" id="A0A143PPU1"/>